<reference evidence="2" key="1">
    <citation type="submission" date="2017-09" db="EMBL/GenBank/DDBJ databases">
        <title>Depth-based differentiation of microbial function through sediment-hosted aquifers and enrichment of novel symbionts in the deep terrestrial subsurface.</title>
        <authorList>
            <person name="Probst A.J."/>
            <person name="Ladd B."/>
            <person name="Jarett J.K."/>
            <person name="Geller-Mcgrath D.E."/>
            <person name="Sieber C.M.K."/>
            <person name="Emerson J.B."/>
            <person name="Anantharaman K."/>
            <person name="Thomas B.C."/>
            <person name="Malmstrom R."/>
            <person name="Stieglmeier M."/>
            <person name="Klingl A."/>
            <person name="Woyke T."/>
            <person name="Ryan C.M."/>
            <person name="Banfield J.F."/>
        </authorList>
    </citation>
    <scope>NUCLEOTIDE SEQUENCE [LARGE SCALE GENOMIC DNA]</scope>
</reference>
<evidence type="ECO:0000313" key="1">
    <source>
        <dbReference type="EMBL" id="PJE58398.1"/>
    </source>
</evidence>
<name>A0A2M8KEQ7_9BACT</name>
<evidence type="ECO:0000313" key="2">
    <source>
        <dbReference type="Proteomes" id="UP000231450"/>
    </source>
</evidence>
<accession>A0A2M8KEQ7</accession>
<comment type="caution">
    <text evidence="1">The sequence shown here is derived from an EMBL/GenBank/DDBJ whole genome shotgun (WGS) entry which is preliminary data.</text>
</comment>
<proteinExistence type="predicted"/>
<dbReference type="Proteomes" id="UP000231450">
    <property type="component" value="Unassembled WGS sequence"/>
</dbReference>
<dbReference type="EMBL" id="PFDW01000020">
    <property type="protein sequence ID" value="PJE58398.1"/>
    <property type="molecule type" value="Genomic_DNA"/>
</dbReference>
<dbReference type="AlphaFoldDB" id="A0A2M8KEQ7"/>
<gene>
    <name evidence="1" type="ORF">COU81_01005</name>
</gene>
<protein>
    <submittedName>
        <fullName evidence="1">Uncharacterized protein</fullName>
    </submittedName>
</protein>
<sequence>MFRTQYIIDELRRLLMQDSWKFVTERNKDVTRASITFKNEPAILVSNYDDDLVSITIENPPSNKRFAFYYSQGDIQPDASIIATEMKRLIDDYFYQKAQQSNEKITTQ</sequence>
<organism evidence="1 2">
    <name type="scientific">Candidatus Portnoybacteria bacterium CG10_big_fil_rev_8_21_14_0_10_36_7</name>
    <dbReference type="NCBI Taxonomy" id="1974812"/>
    <lineage>
        <taxon>Bacteria</taxon>
        <taxon>Candidatus Portnoyibacteriota</taxon>
    </lineage>
</organism>